<dbReference type="WBParaSite" id="snap_masked-unitig_41229-processed-gene-0.1-mRNA-1">
    <property type="protein sequence ID" value="snap_masked-unitig_41229-processed-gene-0.1-mRNA-1"/>
    <property type="gene ID" value="snap_masked-unitig_41229-processed-gene-0.1"/>
</dbReference>
<dbReference type="AlphaFoldDB" id="A0A1I8JR84"/>
<organism evidence="1 2">
    <name type="scientific">Macrostomum lignano</name>
    <dbReference type="NCBI Taxonomy" id="282301"/>
    <lineage>
        <taxon>Eukaryota</taxon>
        <taxon>Metazoa</taxon>
        <taxon>Spiralia</taxon>
        <taxon>Lophotrochozoa</taxon>
        <taxon>Platyhelminthes</taxon>
        <taxon>Rhabditophora</taxon>
        <taxon>Macrostomorpha</taxon>
        <taxon>Macrostomida</taxon>
        <taxon>Macrostomidae</taxon>
        <taxon>Macrostomum</taxon>
    </lineage>
</organism>
<reference evidence="2" key="1">
    <citation type="submission" date="2016-11" db="UniProtKB">
        <authorList>
            <consortium name="WormBaseParasite"/>
        </authorList>
    </citation>
    <scope>IDENTIFICATION</scope>
</reference>
<evidence type="ECO:0000313" key="2">
    <source>
        <dbReference type="WBParaSite" id="snap_masked-unitig_41229-processed-gene-0.1-mRNA-1"/>
    </source>
</evidence>
<protein>
    <submittedName>
        <fullName evidence="2">Myotubularin phosphatase domain-containing protein</fullName>
    </submittedName>
</protein>
<keyword evidence="1" id="KW-1185">Reference proteome</keyword>
<proteinExistence type="predicted"/>
<evidence type="ECO:0000313" key="1">
    <source>
        <dbReference type="Proteomes" id="UP000095280"/>
    </source>
</evidence>
<dbReference type="Proteomes" id="UP000095280">
    <property type="component" value="Unplaced"/>
</dbReference>
<name>A0A1I8JR84_9PLAT</name>
<accession>A0A1I8JR84</accession>
<sequence>LRQSILNPFQTIQSSFQSDSSANFSLILMDMFLDASKSAGMCFSSHRKTAAGSFLRCHFLILHDNFSAPPGYKRRSPVPDKTTKIPAAQAGVRDASVLCCCAVPLLDACGSSAAVSAWPDYLTQSSRLCWVMKPRKPILTDERGRVRKYFASNLSTPDGWRLASWARFHREHCQLPSGGVRPRHFNSTVAVLNDTVYCDAPAAEDSRLGVCRAHVDVQKYSPAPKSPCSFPFRMCPAVSETSGRPAFQRYATSSPLSRSLLHQPAPGRCTAAIPFVGDFGCGRLSERRNNVLLLCRADA</sequence>